<keyword evidence="3" id="KW-1133">Transmembrane helix</keyword>
<feature type="region of interest" description="Disordered" evidence="2">
    <location>
        <begin position="202"/>
        <end position="223"/>
    </location>
</feature>
<feature type="compositionally biased region" description="Acidic residues" evidence="2">
    <location>
        <begin position="2176"/>
        <end position="2187"/>
    </location>
</feature>
<feature type="transmembrane region" description="Helical" evidence="3">
    <location>
        <begin position="2233"/>
        <end position="2253"/>
    </location>
</feature>
<keyword evidence="3" id="KW-0472">Membrane</keyword>
<gene>
    <name evidence="4" type="ORF">BJ508DRAFT_364015</name>
</gene>
<feature type="region of interest" description="Disordered" evidence="2">
    <location>
        <begin position="67"/>
        <end position="125"/>
    </location>
</feature>
<feature type="compositionally biased region" description="Acidic residues" evidence="2">
    <location>
        <begin position="2195"/>
        <end position="2213"/>
    </location>
</feature>
<feature type="compositionally biased region" description="Basic and acidic residues" evidence="2">
    <location>
        <begin position="329"/>
        <end position="343"/>
    </location>
</feature>
<feature type="region of interest" description="Disordered" evidence="2">
    <location>
        <begin position="1"/>
        <end position="46"/>
    </location>
</feature>
<evidence type="ECO:0000256" key="1">
    <source>
        <dbReference type="SAM" id="Coils"/>
    </source>
</evidence>
<dbReference type="Proteomes" id="UP000275078">
    <property type="component" value="Unassembled WGS sequence"/>
</dbReference>
<feature type="compositionally biased region" description="Polar residues" evidence="2">
    <location>
        <begin position="33"/>
        <end position="46"/>
    </location>
</feature>
<name>A0A3N4I096_ASCIM</name>
<evidence type="ECO:0000313" key="4">
    <source>
        <dbReference type="EMBL" id="RPA78138.1"/>
    </source>
</evidence>
<keyword evidence="1" id="KW-0175">Coiled coil</keyword>
<feature type="compositionally biased region" description="Basic residues" evidence="2">
    <location>
        <begin position="89"/>
        <end position="104"/>
    </location>
</feature>
<dbReference type="EMBL" id="ML119715">
    <property type="protein sequence ID" value="RPA78138.1"/>
    <property type="molecule type" value="Genomic_DNA"/>
</dbReference>
<sequence>MAPHSNPNSTRKKRSRSASPNRVAKRNERRRNSTSSGNVENLVNQEEITPALPLPVEAQANINVAPVDTVNEAASSSSQPRPAENLNSRSRRQLRKQRRHQRRKLEKERAQDIAEAVEDQATPSVWDAVDTAEGQMELADFSEHEEMQLDEDDEQVPDLVPVEDEPAVWEAFFTTGAQDGAMEVDEDGDVIPDLIPVDDMEVEQAQASESQPSTENTDNQQNWRSHPVVHIPSATEPEVAGRCTVPRNPVCLIELPVPVHPAVQVQEPEAAKPEVVGRCTLPRPPVCLIELPVAIAGTSSFERSRAIRQSRIRRIRGRSRSSSSSRGRRPVEDGTVRDAPVEDEHLDEAIENVSVENETVDNEQVEDEANDSDVVMEDAPELVETTQPADQDDWYLHRQVISSNPQLSASTATTVAPGQPAESLLTQQLAAQRREHELLDKWSRREAEEHAAMERGRQAALEQDRFETEFRERILRDLPELALDPESTASDSESEEDAPFISAFMALNTMFTNLKNGNLVTEEDKIAFNEYCRKLDLDTWVKVIGSEWPAVVQRRFFLPLPANCKPEELSPLFFREERDAILRVWHQFERDSVLIKEAQEKFPTQGSTSPTSWDAQVGFNDRFEDEDEVVKKILDIVKRKVQVLAFDSLVRVLGANNAAIDPIADRWLPTLDDELALQNWIRPLSFAHLTKLFEDFLKELDATETLLESWRDGRFIDILAGKASFKDTTYEDAEEFEKRYLHICRIFPKFVDTLSTDDSVRLRGRKVIKTLVDRLFIAKKLCSRHGDDFLIKTRLGTPFRNSIDTGAIALWEDSARERRNWQELSPLSGEDSSLKLYLTCLHELIDARSEVTEEYFAPLEEFFTKLGIWSLVKPVVDTILGKRPFDEDIIEFWALVRASEESKQNDIDVPAYLQGLLKEVELVFEAITGRLFSFYRVQNLKKFKEKLRKTDLVRGSNIKRSQLSNLWEYFAYHVKDDSARLGEKELKDLKLLTEMVAGIYEESGTLLQRADALASEDEVAAHAAQLVEELQEPARIVDMDDPRVREQVLLAHLGYRIWAKSYFCPTPSGLAQTFYDEKAYLTDIIAEFCRLSHKRVHHLSCDDCLKLQALIETLVTPPPKEQLTHESVFTWLQPVLDASFREQITVLRPHLSVVDHNGATRFGRNTRSTMSLRKSFLRPVTNIITGAWSAACDNSPEQEAEFMRMFRTITNFHFPTQPLRIPEEEFASWILRHGFAKRLEAILAINRQMGTDTVRKIRIVYELRKAEEEINACLRDADRQMDTPARKLYWFRKALEEREVTYVEYPFRYVRRALETPTKLAVDEALQELKNWKRMAVMPIGLSHAPRVEYSELAEVSARVIGLIEDWIRERQRILNLQHLKDQSEVARLAINAVTPSSSNVPAVPENHRLLSQDLLDQLTALKDKLTTRPPVRPSSADLQPLCEYLVVLQTELKPAGLESILEKAVPLFEHVSNDKVCNGFTPGCQLNDPEANLTAHSNVEQLCESIFDMVRYAHRTENTRNDIPELLATSDGKVYGFVAAKLVEEIFVELAQWLIFYDGVDQALEQINAEIEEKEALGTQLNELRELQALQQRIELLRSPGSGPSIPTIGSRKRSLEELQAEDQAEGVAQEQENDEKRVKGEQSDSFEEEDSAAHVSLDALTELEDTRLIPLLADFDLTIPNLSGPTDETIFKVVTPQDLVYLPNAQDWTPIVPAAPATNVPREALYGHKLYIRRGLNVRLTYALKEWVSLINDTVRGHATKFEELDGHNSRTDYLNICFPKPEKREDYSDLNPTSVDVKKLQHHLHGIWAELDTLDHQALLNDPREFVEIYFGPLGYYLNRRFWNDDDRTERISAALIDPVLACIGGEPELNTKEKLFQVMGCLEYIRRAVYALVEADERRKPFVRICCECANPCTGREDENQLDCLANQCLLLLKDLLELRLSELYREQTQDLDDMDLDENLPATPTNSAASEGHPTPQITATQDASHVEPSPLVLSSAEAPAQEAAPVLENAGEVDMEMFEAAMAEYLALHYSDELADEATTTANVSTSEQGEALDLAAAIPDEEMQDVAAAWGLGIHIDESISEAEQSIEMMEMDDIISDAESIRSEDFDAEWTDIEDEDMEDGETESIRADPIDEEDWFMLWRDERDVEPEAESVRADDIQEDWVMVEAEDSEEVNGEPEVEPIRADAIEDEDSDMLEAEETDDEDYEMVDDFENGFLSFIAEPSSIVFFASTVVLLASVGQVILGMPQ</sequence>
<reference evidence="4 5" key="1">
    <citation type="journal article" date="2018" name="Nat. Ecol. Evol.">
        <title>Pezizomycetes genomes reveal the molecular basis of ectomycorrhizal truffle lifestyle.</title>
        <authorList>
            <person name="Murat C."/>
            <person name="Payen T."/>
            <person name="Noel B."/>
            <person name="Kuo A."/>
            <person name="Morin E."/>
            <person name="Chen J."/>
            <person name="Kohler A."/>
            <person name="Krizsan K."/>
            <person name="Balestrini R."/>
            <person name="Da Silva C."/>
            <person name="Montanini B."/>
            <person name="Hainaut M."/>
            <person name="Levati E."/>
            <person name="Barry K.W."/>
            <person name="Belfiori B."/>
            <person name="Cichocki N."/>
            <person name="Clum A."/>
            <person name="Dockter R.B."/>
            <person name="Fauchery L."/>
            <person name="Guy J."/>
            <person name="Iotti M."/>
            <person name="Le Tacon F."/>
            <person name="Lindquist E.A."/>
            <person name="Lipzen A."/>
            <person name="Malagnac F."/>
            <person name="Mello A."/>
            <person name="Molinier V."/>
            <person name="Miyauchi S."/>
            <person name="Poulain J."/>
            <person name="Riccioni C."/>
            <person name="Rubini A."/>
            <person name="Sitrit Y."/>
            <person name="Splivallo R."/>
            <person name="Traeger S."/>
            <person name="Wang M."/>
            <person name="Zifcakova L."/>
            <person name="Wipf D."/>
            <person name="Zambonelli A."/>
            <person name="Paolocci F."/>
            <person name="Nowrousian M."/>
            <person name="Ottonello S."/>
            <person name="Baldrian P."/>
            <person name="Spatafora J.W."/>
            <person name="Henrissat B."/>
            <person name="Nagy L.G."/>
            <person name="Aury J.M."/>
            <person name="Wincker P."/>
            <person name="Grigoriev I.V."/>
            <person name="Bonfante P."/>
            <person name="Martin F.M."/>
        </authorList>
    </citation>
    <scope>NUCLEOTIDE SEQUENCE [LARGE SCALE GENOMIC DNA]</scope>
    <source>
        <strain evidence="4 5">RN42</strain>
    </source>
</reference>
<accession>A0A3N4I096</accession>
<feature type="coiled-coil region" evidence="1">
    <location>
        <begin position="1558"/>
        <end position="1588"/>
    </location>
</feature>
<feature type="compositionally biased region" description="Polar residues" evidence="2">
    <location>
        <begin position="205"/>
        <end position="223"/>
    </location>
</feature>
<evidence type="ECO:0000313" key="5">
    <source>
        <dbReference type="Proteomes" id="UP000275078"/>
    </source>
</evidence>
<evidence type="ECO:0000256" key="2">
    <source>
        <dbReference type="SAM" id="MobiDB-lite"/>
    </source>
</evidence>
<proteinExistence type="predicted"/>
<feature type="region of interest" description="Disordered" evidence="2">
    <location>
        <begin position="1599"/>
        <end position="1655"/>
    </location>
</feature>
<feature type="region of interest" description="Disordered" evidence="2">
    <location>
        <begin position="2176"/>
        <end position="2213"/>
    </location>
</feature>
<keyword evidence="3" id="KW-0812">Transmembrane</keyword>
<evidence type="ECO:0000256" key="3">
    <source>
        <dbReference type="SAM" id="Phobius"/>
    </source>
</evidence>
<protein>
    <submittedName>
        <fullName evidence="4">Uncharacterized protein</fullName>
    </submittedName>
</protein>
<keyword evidence="5" id="KW-1185">Reference proteome</keyword>
<feature type="region of interest" description="Disordered" evidence="2">
    <location>
        <begin position="312"/>
        <end position="343"/>
    </location>
</feature>
<feature type="region of interest" description="Disordered" evidence="2">
    <location>
        <begin position="1956"/>
        <end position="1993"/>
    </location>
</feature>
<organism evidence="4 5">
    <name type="scientific">Ascobolus immersus RN42</name>
    <dbReference type="NCBI Taxonomy" id="1160509"/>
    <lineage>
        <taxon>Eukaryota</taxon>
        <taxon>Fungi</taxon>
        <taxon>Dikarya</taxon>
        <taxon>Ascomycota</taxon>
        <taxon>Pezizomycotina</taxon>
        <taxon>Pezizomycetes</taxon>
        <taxon>Pezizales</taxon>
        <taxon>Ascobolaceae</taxon>
        <taxon>Ascobolus</taxon>
    </lineage>
</organism>